<evidence type="ECO:0000259" key="4">
    <source>
        <dbReference type="PROSITE" id="PS51192"/>
    </source>
</evidence>
<dbReference type="InterPro" id="IPR038718">
    <property type="entry name" value="SNF2-like_sf"/>
</dbReference>
<dbReference type="Pfam" id="PF00176">
    <property type="entry name" value="SNF2-rel_dom"/>
    <property type="match status" value="1"/>
</dbReference>
<dbReference type="GO" id="GO:0008094">
    <property type="term" value="F:ATP-dependent activity, acting on DNA"/>
    <property type="evidence" value="ECO:0007669"/>
    <property type="project" value="TreeGrafter"/>
</dbReference>
<evidence type="ECO:0000256" key="2">
    <source>
        <dbReference type="ARBA" id="ARBA00022801"/>
    </source>
</evidence>
<dbReference type="OrthoDB" id="3800486at2759"/>
<gene>
    <name evidence="5" type="ORF">FB567DRAFT_553543</name>
</gene>
<organism evidence="5 6">
    <name type="scientific">Paraphoma chrysanthemicola</name>
    <dbReference type="NCBI Taxonomy" id="798071"/>
    <lineage>
        <taxon>Eukaryota</taxon>
        <taxon>Fungi</taxon>
        <taxon>Dikarya</taxon>
        <taxon>Ascomycota</taxon>
        <taxon>Pezizomycotina</taxon>
        <taxon>Dothideomycetes</taxon>
        <taxon>Pleosporomycetidae</taxon>
        <taxon>Pleosporales</taxon>
        <taxon>Pleosporineae</taxon>
        <taxon>Phaeosphaeriaceae</taxon>
        <taxon>Paraphoma</taxon>
    </lineage>
</organism>
<evidence type="ECO:0000313" key="5">
    <source>
        <dbReference type="EMBL" id="KAH7074046.1"/>
    </source>
</evidence>
<keyword evidence="2 5" id="KW-0378">Hydrolase</keyword>
<proteinExistence type="predicted"/>
<dbReference type="GO" id="GO:0006281">
    <property type="term" value="P:DNA repair"/>
    <property type="evidence" value="ECO:0007669"/>
    <property type="project" value="TreeGrafter"/>
</dbReference>
<sequence length="320" mass="36547">MYCGKHGILEEREKLTASRLTRFRSNLKKRMVAISASCNWEKGRRDRVAWSSSLDQSSIYGSAAGRPIGIISAKRLHAKPQQAELKVIEELCIAPKDYQLHASANIQRARAGYARGLLLGDDPGNGKRLPAMIECVRLRRQADRFSAVVVPASCIDQWSEEFRKFFKPNTVKVRVIRDATIPPQTIVRSDVVIVSYGFMMYQYRKQIAYLRQVGKWEKKREGETPTRPMLSILSEVFLDGVHGLTVVFDECNAIKNRNSLTHAAAVYFWSHFEACLLLTGSPIDNTWDDPFGLYQVMEGHQIRNFQQFRKVFGVPDDKYK</sequence>
<dbReference type="GO" id="GO:0005524">
    <property type="term" value="F:ATP binding"/>
    <property type="evidence" value="ECO:0007669"/>
    <property type="project" value="UniProtKB-KW"/>
</dbReference>
<dbReference type="PANTHER" id="PTHR45626">
    <property type="entry name" value="TRANSCRIPTION TERMINATION FACTOR 2-RELATED"/>
    <property type="match status" value="1"/>
</dbReference>
<dbReference type="Gene3D" id="3.40.50.10810">
    <property type="entry name" value="Tandem AAA-ATPase domain"/>
    <property type="match status" value="1"/>
</dbReference>
<evidence type="ECO:0000256" key="1">
    <source>
        <dbReference type="ARBA" id="ARBA00022741"/>
    </source>
</evidence>
<dbReference type="InterPro" id="IPR050628">
    <property type="entry name" value="SNF2_RAD54_helicase_TF"/>
</dbReference>
<name>A0A8K0QXE9_9PLEO</name>
<keyword evidence="6" id="KW-1185">Reference proteome</keyword>
<feature type="domain" description="Helicase ATP-binding" evidence="4">
    <location>
        <begin position="108"/>
        <end position="300"/>
    </location>
</feature>
<dbReference type="InterPro" id="IPR027417">
    <property type="entry name" value="P-loop_NTPase"/>
</dbReference>
<dbReference type="GO" id="GO:0016787">
    <property type="term" value="F:hydrolase activity"/>
    <property type="evidence" value="ECO:0007669"/>
    <property type="project" value="UniProtKB-KW"/>
</dbReference>
<dbReference type="InterPro" id="IPR014001">
    <property type="entry name" value="Helicase_ATP-bd"/>
</dbReference>
<keyword evidence="1" id="KW-0547">Nucleotide-binding</keyword>
<evidence type="ECO:0000313" key="6">
    <source>
        <dbReference type="Proteomes" id="UP000813461"/>
    </source>
</evidence>
<dbReference type="SUPFAM" id="SSF52540">
    <property type="entry name" value="P-loop containing nucleoside triphosphate hydrolases"/>
    <property type="match status" value="1"/>
</dbReference>
<evidence type="ECO:0000256" key="3">
    <source>
        <dbReference type="ARBA" id="ARBA00022840"/>
    </source>
</evidence>
<dbReference type="PROSITE" id="PS51192">
    <property type="entry name" value="HELICASE_ATP_BIND_1"/>
    <property type="match status" value="1"/>
</dbReference>
<dbReference type="GO" id="GO:0005634">
    <property type="term" value="C:nucleus"/>
    <property type="evidence" value="ECO:0007669"/>
    <property type="project" value="TreeGrafter"/>
</dbReference>
<dbReference type="AlphaFoldDB" id="A0A8K0QXE9"/>
<dbReference type="Proteomes" id="UP000813461">
    <property type="component" value="Unassembled WGS sequence"/>
</dbReference>
<protein>
    <submittedName>
        <fullName evidence="5">P-loop containing nucleoside triphosphate hydrolase protein</fullName>
    </submittedName>
</protein>
<reference evidence="5" key="1">
    <citation type="journal article" date="2021" name="Nat. Commun.">
        <title>Genetic determinants of endophytism in the Arabidopsis root mycobiome.</title>
        <authorList>
            <person name="Mesny F."/>
            <person name="Miyauchi S."/>
            <person name="Thiergart T."/>
            <person name="Pickel B."/>
            <person name="Atanasova L."/>
            <person name="Karlsson M."/>
            <person name="Huettel B."/>
            <person name="Barry K.W."/>
            <person name="Haridas S."/>
            <person name="Chen C."/>
            <person name="Bauer D."/>
            <person name="Andreopoulos W."/>
            <person name="Pangilinan J."/>
            <person name="LaButti K."/>
            <person name="Riley R."/>
            <person name="Lipzen A."/>
            <person name="Clum A."/>
            <person name="Drula E."/>
            <person name="Henrissat B."/>
            <person name="Kohler A."/>
            <person name="Grigoriev I.V."/>
            <person name="Martin F.M."/>
            <person name="Hacquard S."/>
        </authorList>
    </citation>
    <scope>NUCLEOTIDE SEQUENCE</scope>
    <source>
        <strain evidence="5">MPI-SDFR-AT-0120</strain>
    </source>
</reference>
<keyword evidence="3" id="KW-0067">ATP-binding</keyword>
<dbReference type="EMBL" id="JAGMVJ010000021">
    <property type="protein sequence ID" value="KAH7074046.1"/>
    <property type="molecule type" value="Genomic_DNA"/>
</dbReference>
<accession>A0A8K0QXE9</accession>
<comment type="caution">
    <text evidence="5">The sequence shown here is derived from an EMBL/GenBank/DDBJ whole genome shotgun (WGS) entry which is preliminary data.</text>
</comment>
<dbReference type="InterPro" id="IPR000330">
    <property type="entry name" value="SNF2_N"/>
</dbReference>